<keyword evidence="9" id="KW-0862">Zinc</keyword>
<dbReference type="PROSITE" id="PS50089">
    <property type="entry name" value="ZF_RING_2"/>
    <property type="match status" value="1"/>
</dbReference>
<dbReference type="Gene3D" id="3.30.40.10">
    <property type="entry name" value="Zinc/RING finger domain, C3HC4 (zinc finger)"/>
    <property type="match status" value="1"/>
</dbReference>
<evidence type="ECO:0000259" key="15">
    <source>
        <dbReference type="PROSITE" id="PS50089"/>
    </source>
</evidence>
<evidence type="ECO:0000256" key="5">
    <source>
        <dbReference type="ARBA" id="ARBA00022723"/>
    </source>
</evidence>
<dbReference type="InterPro" id="IPR024156">
    <property type="entry name" value="Small_GTPase_ARF"/>
</dbReference>
<dbReference type="InterPro" id="IPR000315">
    <property type="entry name" value="Znf_B-box"/>
</dbReference>
<dbReference type="GO" id="GO:0008270">
    <property type="term" value="F:zinc ion binding"/>
    <property type="evidence" value="ECO:0007669"/>
    <property type="project" value="UniProtKB-KW"/>
</dbReference>
<dbReference type="CDD" id="cd16645">
    <property type="entry name" value="mRING-HC-C3HC3D_TRIM23_C-IX"/>
    <property type="match status" value="1"/>
</dbReference>
<keyword evidence="18" id="KW-1185">Reference proteome</keyword>
<dbReference type="GeneID" id="116290121"/>
<dbReference type="GO" id="GO:0061630">
    <property type="term" value="F:ubiquitin protein ligase activity"/>
    <property type="evidence" value="ECO:0007669"/>
    <property type="project" value="UniProtKB-EC"/>
</dbReference>
<name>A0A6P8H964_ACTTE</name>
<keyword evidence="13" id="KW-0460">Magnesium</keyword>
<feature type="binding site" evidence="12">
    <location>
        <position position="448"/>
    </location>
    <ligand>
        <name>GTP</name>
        <dbReference type="ChEBI" id="CHEBI:37565"/>
    </ligand>
</feature>
<dbReference type="SUPFAM" id="SSF52540">
    <property type="entry name" value="P-loop containing nucleoside triphosphate hydrolases"/>
    <property type="match status" value="1"/>
</dbReference>
<dbReference type="SMART" id="SM00177">
    <property type="entry name" value="ARF"/>
    <property type="match status" value="1"/>
</dbReference>
<evidence type="ECO:0000313" key="19">
    <source>
        <dbReference type="RefSeq" id="XP_031552969.1"/>
    </source>
</evidence>
<dbReference type="GO" id="GO:0003924">
    <property type="term" value="F:GTPase activity"/>
    <property type="evidence" value="ECO:0007669"/>
    <property type="project" value="InterPro"/>
</dbReference>
<keyword evidence="10 12" id="KW-0342">GTP-binding</keyword>
<reference evidence="19" key="1">
    <citation type="submission" date="2025-08" db="UniProtKB">
        <authorList>
            <consortium name="RefSeq"/>
        </authorList>
    </citation>
    <scope>IDENTIFICATION</scope>
    <source>
        <tissue evidence="19">Tentacle</tissue>
    </source>
</reference>
<feature type="domain" description="C2H2-type" evidence="17">
    <location>
        <begin position="136"/>
        <end position="163"/>
    </location>
</feature>
<dbReference type="InterPro" id="IPR006689">
    <property type="entry name" value="Small_GTPase_ARF/SAR"/>
</dbReference>
<organism evidence="18 19">
    <name type="scientific">Actinia tenebrosa</name>
    <name type="common">Australian red waratah sea anemone</name>
    <dbReference type="NCBI Taxonomy" id="6105"/>
    <lineage>
        <taxon>Eukaryota</taxon>
        <taxon>Metazoa</taxon>
        <taxon>Cnidaria</taxon>
        <taxon>Anthozoa</taxon>
        <taxon>Hexacorallia</taxon>
        <taxon>Actiniaria</taxon>
        <taxon>Actiniidae</taxon>
        <taxon>Actinia</taxon>
    </lineage>
</organism>
<evidence type="ECO:0000256" key="9">
    <source>
        <dbReference type="ARBA" id="ARBA00022833"/>
    </source>
</evidence>
<evidence type="ECO:0000313" key="18">
    <source>
        <dbReference type="Proteomes" id="UP000515163"/>
    </source>
</evidence>
<keyword evidence="4" id="KW-0808">Transferase</keyword>
<dbReference type="Pfam" id="PF00025">
    <property type="entry name" value="Arf"/>
    <property type="match status" value="1"/>
</dbReference>
<evidence type="ECO:0000256" key="4">
    <source>
        <dbReference type="ARBA" id="ARBA00022679"/>
    </source>
</evidence>
<protein>
    <recommendedName>
        <fullName evidence="3">RING-type E3 ubiquitin transferase</fullName>
        <ecNumber evidence="3">2.3.2.27</ecNumber>
    </recommendedName>
</protein>
<dbReference type="SMART" id="SM00175">
    <property type="entry name" value="RAB"/>
    <property type="match status" value="1"/>
</dbReference>
<dbReference type="Gene3D" id="3.30.160.60">
    <property type="entry name" value="Classic Zinc Finger"/>
    <property type="match status" value="1"/>
</dbReference>
<dbReference type="FunCoup" id="A0A6P8H964">
    <property type="interactions" value="929"/>
</dbReference>
<comment type="similarity">
    <text evidence="11">In the C-terminal section; belongs to the small GTPase superfamily. Arf family.</text>
</comment>
<evidence type="ECO:0000256" key="3">
    <source>
        <dbReference type="ARBA" id="ARBA00012483"/>
    </source>
</evidence>
<dbReference type="SMART" id="SM00178">
    <property type="entry name" value="SAR"/>
    <property type="match status" value="1"/>
</dbReference>
<evidence type="ECO:0000256" key="7">
    <source>
        <dbReference type="ARBA" id="ARBA00022771"/>
    </source>
</evidence>
<dbReference type="SMART" id="SM00184">
    <property type="entry name" value="RING"/>
    <property type="match status" value="1"/>
</dbReference>
<dbReference type="GO" id="GO:0005525">
    <property type="term" value="F:GTP binding"/>
    <property type="evidence" value="ECO:0007669"/>
    <property type="project" value="UniProtKB-KW"/>
</dbReference>
<feature type="domain" description="B box-type" evidence="16">
    <location>
        <begin position="113"/>
        <end position="159"/>
    </location>
</feature>
<evidence type="ECO:0000256" key="11">
    <source>
        <dbReference type="ARBA" id="ARBA00061142"/>
    </source>
</evidence>
<evidence type="ECO:0000256" key="8">
    <source>
        <dbReference type="ARBA" id="ARBA00022786"/>
    </source>
</evidence>
<dbReference type="Proteomes" id="UP000515163">
    <property type="component" value="Unplaced"/>
</dbReference>
<gene>
    <name evidence="19" type="primary">LOC116290121</name>
</gene>
<dbReference type="SUPFAM" id="SSF57850">
    <property type="entry name" value="RING/U-box"/>
    <property type="match status" value="1"/>
</dbReference>
<dbReference type="PROSITE" id="PS00518">
    <property type="entry name" value="ZF_RING_1"/>
    <property type="match status" value="1"/>
</dbReference>
<keyword evidence="7 14" id="KW-0863">Zinc-finger</keyword>
<feature type="binding site" evidence="13">
    <location>
        <position position="409"/>
    </location>
    <ligand>
        <name>Mg(2+)</name>
        <dbReference type="ChEBI" id="CHEBI:18420"/>
    </ligand>
</feature>
<evidence type="ECO:0000256" key="6">
    <source>
        <dbReference type="ARBA" id="ARBA00022741"/>
    </source>
</evidence>
<keyword evidence="8" id="KW-0833">Ubl conjugation pathway</keyword>
<dbReference type="FunFam" id="3.40.50.300:FF:000486">
    <property type="entry name" value="E3 ubiquitin-protein ligase TRIM23"/>
    <property type="match status" value="1"/>
</dbReference>
<comment type="pathway">
    <text evidence="2">Protein modification; protein ubiquitination.</text>
</comment>
<dbReference type="OrthoDB" id="2011769at2759"/>
<dbReference type="SUPFAM" id="SSF57845">
    <property type="entry name" value="B-box zinc-binding domain"/>
    <property type="match status" value="1"/>
</dbReference>
<dbReference type="SMART" id="SM00502">
    <property type="entry name" value="BBC"/>
    <property type="match status" value="1"/>
</dbReference>
<keyword evidence="5 13" id="KW-0479">Metal-binding</keyword>
<evidence type="ECO:0000259" key="17">
    <source>
        <dbReference type="PROSITE" id="PS50157"/>
    </source>
</evidence>
<keyword evidence="6 12" id="KW-0547">Nucleotide-binding</keyword>
<dbReference type="InterPro" id="IPR027417">
    <property type="entry name" value="P-loop_NTPase"/>
</dbReference>
<sequence>MSEEMASRMDDSVAASKSRPSNVLECRVCEDIFQLQGDKVPRLLICGHTVCHDCLTRLPVHGRTLQCPFDRQATVLSDSGVWGLKKNFALIELLEKLQVSTAPSKVSEEELKDGCVRCDENEDHRASVYCTVCCTDLCSLCSESIHSTKTLTRHKRIPLSEKPKEKPKCPLHSTHVIEFTCLEEDCRESSLMCFVCKDYGRHQNHKHALLETEAENMRSSVTNAIQHVRTFTTEVTEASKKLASVIETIEGGAVIQEDDQGDLVQQHNQGTAEEARARVRSFFDDLRETVNRQEEAGLAVVDNYVREKLFSLRQQQEDMAVLIAQVNSVCLECEKSLQRTDAEVIQARNNVHSLLETVQEQQQQFIDIAQLCNADSGIPVAFTKDNRVHIGPKMEMRAVALGLDGAGKTSILFKLKQDEFVSPITTIGFNVESVEHKSLKFTIWDVGGLQKLRPLWRHYYLNTQAVIFVIDSSNVERLSESQDELSKLMAEKRLRDALLLILANKQDLPSSLSVEVLTERLSLHKICCGRSWTIMPCSAHSLSGLHEGLDWLARQMMAEFAQ</sequence>
<dbReference type="Pfam" id="PF00643">
    <property type="entry name" value="zf-B_box"/>
    <property type="match status" value="1"/>
</dbReference>
<dbReference type="EC" id="2.3.2.27" evidence="3"/>
<evidence type="ECO:0000259" key="16">
    <source>
        <dbReference type="PROSITE" id="PS50119"/>
    </source>
</evidence>
<accession>A0A6P8H964</accession>
<evidence type="ECO:0000256" key="13">
    <source>
        <dbReference type="PIRSR" id="PIRSR606689-2"/>
    </source>
</evidence>
<comment type="catalytic activity">
    <reaction evidence="1">
        <text>S-ubiquitinyl-[E2 ubiquitin-conjugating enzyme]-L-cysteine + [acceptor protein]-L-lysine = [E2 ubiquitin-conjugating enzyme]-L-cysteine + N(6)-ubiquitinyl-[acceptor protein]-L-lysine.</text>
        <dbReference type="EC" id="2.3.2.27"/>
    </reaction>
</comment>
<dbReference type="InterPro" id="IPR005225">
    <property type="entry name" value="Small_GTP-bd"/>
</dbReference>
<dbReference type="Gene3D" id="3.40.50.300">
    <property type="entry name" value="P-loop containing nucleotide triphosphate hydrolases"/>
    <property type="match status" value="1"/>
</dbReference>
<feature type="binding site" evidence="12">
    <location>
        <begin position="402"/>
        <end position="409"/>
    </location>
    <ligand>
        <name>GTP</name>
        <dbReference type="ChEBI" id="CHEBI:37565"/>
    </ligand>
</feature>
<dbReference type="PROSITE" id="PS50157">
    <property type="entry name" value="ZINC_FINGER_C2H2_2"/>
    <property type="match status" value="1"/>
</dbReference>
<feature type="domain" description="RING-type" evidence="15">
    <location>
        <begin position="26"/>
        <end position="71"/>
    </location>
</feature>
<dbReference type="InterPro" id="IPR017907">
    <property type="entry name" value="Znf_RING_CS"/>
</dbReference>
<dbReference type="KEGG" id="aten:116290121"/>
<feature type="binding site" evidence="12">
    <location>
        <begin position="504"/>
        <end position="507"/>
    </location>
    <ligand>
        <name>GTP</name>
        <dbReference type="ChEBI" id="CHEBI:37565"/>
    </ligand>
</feature>
<dbReference type="PANTHER" id="PTHR11711">
    <property type="entry name" value="ADP RIBOSYLATION FACTOR-RELATED"/>
    <property type="match status" value="1"/>
</dbReference>
<dbReference type="NCBIfam" id="TIGR00231">
    <property type="entry name" value="small_GTP"/>
    <property type="match status" value="1"/>
</dbReference>
<evidence type="ECO:0000256" key="12">
    <source>
        <dbReference type="PIRSR" id="PIRSR606689-1"/>
    </source>
</evidence>
<dbReference type="InterPro" id="IPR027370">
    <property type="entry name" value="Znf-RING_euk"/>
</dbReference>
<dbReference type="InterPro" id="IPR013083">
    <property type="entry name" value="Znf_RING/FYVE/PHD"/>
</dbReference>
<dbReference type="PRINTS" id="PR00328">
    <property type="entry name" value="SAR1GTPBP"/>
</dbReference>
<dbReference type="SMART" id="SM00336">
    <property type="entry name" value="BBOX"/>
    <property type="match status" value="2"/>
</dbReference>
<dbReference type="InterPro" id="IPR001841">
    <property type="entry name" value="Znf_RING"/>
</dbReference>
<proteinExistence type="inferred from homology"/>
<dbReference type="PROSITE" id="PS50119">
    <property type="entry name" value="ZF_BBOX"/>
    <property type="match status" value="1"/>
</dbReference>
<dbReference type="InterPro" id="IPR013087">
    <property type="entry name" value="Znf_C2H2_type"/>
</dbReference>
<dbReference type="Pfam" id="PF13445">
    <property type="entry name" value="zf-RING_UBOX"/>
    <property type="match status" value="1"/>
</dbReference>
<evidence type="ECO:0000256" key="2">
    <source>
        <dbReference type="ARBA" id="ARBA00004906"/>
    </source>
</evidence>
<dbReference type="CDD" id="cd19773">
    <property type="entry name" value="Bbox2_TRIM23_C-IX_rpt1"/>
    <property type="match status" value="1"/>
</dbReference>
<dbReference type="InterPro" id="IPR003649">
    <property type="entry name" value="Bbox_C"/>
</dbReference>
<dbReference type="RefSeq" id="XP_031552969.1">
    <property type="nucleotide sequence ID" value="XM_031697109.1"/>
</dbReference>
<dbReference type="FunFam" id="3.30.40.10:FF:000130">
    <property type="entry name" value="E3 ubiquitin-protein ligase TRIM23"/>
    <property type="match status" value="1"/>
</dbReference>
<dbReference type="CDD" id="cd19774">
    <property type="entry name" value="Bbox2_TRIM23_C-IX_rpt2"/>
    <property type="match status" value="1"/>
</dbReference>
<dbReference type="AlphaFoldDB" id="A0A6P8H964"/>
<evidence type="ECO:0000256" key="1">
    <source>
        <dbReference type="ARBA" id="ARBA00000900"/>
    </source>
</evidence>
<feature type="binding site" evidence="13">
    <location>
        <position position="426"/>
    </location>
    <ligand>
        <name>Mg(2+)</name>
        <dbReference type="ChEBI" id="CHEBI:18420"/>
    </ligand>
</feature>
<evidence type="ECO:0000256" key="10">
    <source>
        <dbReference type="ARBA" id="ARBA00023134"/>
    </source>
</evidence>
<dbReference type="PROSITE" id="PS51417">
    <property type="entry name" value="ARF"/>
    <property type="match status" value="1"/>
</dbReference>
<evidence type="ECO:0000256" key="14">
    <source>
        <dbReference type="PROSITE-ProRule" id="PRU00024"/>
    </source>
</evidence>
<dbReference type="InParanoid" id="A0A6P8H964"/>